<evidence type="ECO:0000313" key="2">
    <source>
        <dbReference type="EMBL" id="SFQ42665.1"/>
    </source>
</evidence>
<dbReference type="InterPro" id="IPR003033">
    <property type="entry name" value="SCP2_sterol-bd_dom"/>
</dbReference>
<dbReference type="Gene3D" id="3.30.1050.10">
    <property type="entry name" value="SCP2 sterol-binding domain"/>
    <property type="match status" value="1"/>
</dbReference>
<dbReference type="PANTHER" id="PTHR10094:SF25">
    <property type="entry name" value="SCP2 STEROL-BINDING DOMAIN-CONTAINING PROTEIN 1"/>
    <property type="match status" value="1"/>
</dbReference>
<dbReference type="Pfam" id="PF02036">
    <property type="entry name" value="SCP2"/>
    <property type="match status" value="1"/>
</dbReference>
<dbReference type="RefSeq" id="WP_093010962.1">
    <property type="nucleotide sequence ID" value="NZ_FOXV01000005.1"/>
</dbReference>
<dbReference type="STRING" id="93684.SAMN05421853_105200"/>
<feature type="domain" description="SCP2" evidence="1">
    <location>
        <begin position="19"/>
        <end position="95"/>
    </location>
</feature>
<dbReference type="AlphaFoldDB" id="A0A1I5YEJ8"/>
<proteinExistence type="predicted"/>
<evidence type="ECO:0000259" key="1">
    <source>
        <dbReference type="Pfam" id="PF02036"/>
    </source>
</evidence>
<dbReference type="PANTHER" id="PTHR10094">
    <property type="entry name" value="STEROL CARRIER PROTEIN 2 SCP-2 FAMILY PROTEIN"/>
    <property type="match status" value="1"/>
</dbReference>
<accession>A0A1I5YEJ8</accession>
<protein>
    <submittedName>
        <fullName evidence="2">SCP-2 sterol transfer family protein</fullName>
    </submittedName>
</protein>
<sequence length="96" mass="9932">MSDTINEAVTALNEKLAGEEIGGTAKFDIEGEGAIMMDDNGARAGDEEADVTMTADADTFRQILEGEMNPTAAFMSGKLSIDGDMGLAMKLAGVLG</sequence>
<name>A0A1I5YEJ8_9RHOB</name>
<organism evidence="2 3">
    <name type="scientific">Roseivivax halotolerans</name>
    <dbReference type="NCBI Taxonomy" id="93684"/>
    <lineage>
        <taxon>Bacteria</taxon>
        <taxon>Pseudomonadati</taxon>
        <taxon>Pseudomonadota</taxon>
        <taxon>Alphaproteobacteria</taxon>
        <taxon>Rhodobacterales</taxon>
        <taxon>Roseobacteraceae</taxon>
        <taxon>Roseivivax</taxon>
    </lineage>
</organism>
<gene>
    <name evidence="2" type="ORF">SAMN05421853_105200</name>
</gene>
<dbReference type="EMBL" id="FOXV01000005">
    <property type="protein sequence ID" value="SFQ42665.1"/>
    <property type="molecule type" value="Genomic_DNA"/>
</dbReference>
<evidence type="ECO:0000313" key="3">
    <source>
        <dbReference type="Proteomes" id="UP000243106"/>
    </source>
</evidence>
<keyword evidence="3" id="KW-1185">Reference proteome</keyword>
<reference evidence="3" key="1">
    <citation type="submission" date="2016-10" db="EMBL/GenBank/DDBJ databases">
        <authorList>
            <person name="Varghese N."/>
            <person name="Submissions S."/>
        </authorList>
    </citation>
    <scope>NUCLEOTIDE SEQUENCE [LARGE SCALE GENOMIC DNA]</scope>
    <source>
        <strain evidence="3">JCM 10271</strain>
    </source>
</reference>
<dbReference type="SUPFAM" id="SSF55718">
    <property type="entry name" value="SCP-like"/>
    <property type="match status" value="1"/>
</dbReference>
<dbReference type="GO" id="GO:0005829">
    <property type="term" value="C:cytosol"/>
    <property type="evidence" value="ECO:0007669"/>
    <property type="project" value="TreeGrafter"/>
</dbReference>
<dbReference type="Proteomes" id="UP000243106">
    <property type="component" value="Unassembled WGS sequence"/>
</dbReference>
<dbReference type="InterPro" id="IPR036527">
    <property type="entry name" value="SCP2_sterol-bd_dom_sf"/>
</dbReference>